<evidence type="ECO:0000313" key="1">
    <source>
        <dbReference type="EMBL" id="GER55166.1"/>
    </source>
</evidence>
<dbReference type="OrthoDB" id="9991235at2759"/>
<proteinExistence type="predicted"/>
<dbReference type="Proteomes" id="UP000325081">
    <property type="component" value="Unassembled WGS sequence"/>
</dbReference>
<accession>A0A5A7RCZ5</accession>
<sequence>MANERMKWNSTPGFIGTSENLTFLNSAPMYSRKTAELVVVVAADRRRRMREWKMKVEINVLHDAPEELVFKLALRYILLYETITKSKFEIPLTKLYVIDFYQAAFLASLC</sequence>
<keyword evidence="2" id="KW-1185">Reference proteome</keyword>
<gene>
    <name evidence="1" type="ORF">STAS_32804</name>
</gene>
<comment type="caution">
    <text evidence="1">The sequence shown here is derived from an EMBL/GenBank/DDBJ whole genome shotgun (WGS) entry which is preliminary data.</text>
</comment>
<dbReference type="EMBL" id="BKCP01011626">
    <property type="protein sequence ID" value="GER55166.1"/>
    <property type="molecule type" value="Genomic_DNA"/>
</dbReference>
<protein>
    <submittedName>
        <fullName evidence="1">Phosphoribosylaminoimidazole-succinocarboxamidesynthase</fullName>
    </submittedName>
</protein>
<evidence type="ECO:0000313" key="2">
    <source>
        <dbReference type="Proteomes" id="UP000325081"/>
    </source>
</evidence>
<reference evidence="2" key="1">
    <citation type="journal article" date="2019" name="Curr. Biol.">
        <title>Genome Sequence of Striga asiatica Provides Insight into the Evolution of Plant Parasitism.</title>
        <authorList>
            <person name="Yoshida S."/>
            <person name="Kim S."/>
            <person name="Wafula E.K."/>
            <person name="Tanskanen J."/>
            <person name="Kim Y.M."/>
            <person name="Honaas L."/>
            <person name="Yang Z."/>
            <person name="Spallek T."/>
            <person name="Conn C.E."/>
            <person name="Ichihashi Y."/>
            <person name="Cheong K."/>
            <person name="Cui S."/>
            <person name="Der J.P."/>
            <person name="Gundlach H."/>
            <person name="Jiao Y."/>
            <person name="Hori C."/>
            <person name="Ishida J.K."/>
            <person name="Kasahara H."/>
            <person name="Kiba T."/>
            <person name="Kim M.S."/>
            <person name="Koo N."/>
            <person name="Laohavisit A."/>
            <person name="Lee Y.H."/>
            <person name="Lumba S."/>
            <person name="McCourt P."/>
            <person name="Mortimer J.C."/>
            <person name="Mutuku J.M."/>
            <person name="Nomura T."/>
            <person name="Sasaki-Sekimoto Y."/>
            <person name="Seto Y."/>
            <person name="Wang Y."/>
            <person name="Wakatake T."/>
            <person name="Sakakibara H."/>
            <person name="Demura T."/>
            <person name="Yamaguchi S."/>
            <person name="Yoneyama K."/>
            <person name="Manabe R.I."/>
            <person name="Nelson D.C."/>
            <person name="Schulman A.H."/>
            <person name="Timko M.P."/>
            <person name="dePamphilis C.W."/>
            <person name="Choi D."/>
            <person name="Shirasu K."/>
        </authorList>
    </citation>
    <scope>NUCLEOTIDE SEQUENCE [LARGE SCALE GENOMIC DNA]</scope>
    <source>
        <strain evidence="2">cv. UVA1</strain>
    </source>
</reference>
<name>A0A5A7RCZ5_STRAF</name>
<organism evidence="1 2">
    <name type="scientific">Striga asiatica</name>
    <name type="common">Asiatic witchweed</name>
    <name type="synonym">Buchnera asiatica</name>
    <dbReference type="NCBI Taxonomy" id="4170"/>
    <lineage>
        <taxon>Eukaryota</taxon>
        <taxon>Viridiplantae</taxon>
        <taxon>Streptophyta</taxon>
        <taxon>Embryophyta</taxon>
        <taxon>Tracheophyta</taxon>
        <taxon>Spermatophyta</taxon>
        <taxon>Magnoliopsida</taxon>
        <taxon>eudicotyledons</taxon>
        <taxon>Gunneridae</taxon>
        <taxon>Pentapetalae</taxon>
        <taxon>asterids</taxon>
        <taxon>lamiids</taxon>
        <taxon>Lamiales</taxon>
        <taxon>Orobanchaceae</taxon>
        <taxon>Buchnereae</taxon>
        <taxon>Striga</taxon>
    </lineage>
</organism>
<dbReference type="AlphaFoldDB" id="A0A5A7RCZ5"/>